<name>A0A9Q1E4J5_SYNKA</name>
<evidence type="ECO:0000313" key="1">
    <source>
        <dbReference type="EMBL" id="KAJ8332073.1"/>
    </source>
</evidence>
<sequence length="100" mass="10620">MRFLTLLMTRVLGRSKAGSLAVASGRVSQSLWLSPPGAPLPPSLPLDSWGHPAALSQQDPAAFRSPVRGVCSPGPLAVWAGAQLRRCPAPEWRGLRARSI</sequence>
<dbReference type="AlphaFoldDB" id="A0A9Q1E4J5"/>
<reference evidence="1" key="1">
    <citation type="journal article" date="2023" name="Science">
        <title>Genome structures resolve the early diversification of teleost fishes.</title>
        <authorList>
            <person name="Parey E."/>
            <person name="Louis A."/>
            <person name="Montfort J."/>
            <person name="Bouchez O."/>
            <person name="Roques C."/>
            <person name="Iampietro C."/>
            <person name="Lluch J."/>
            <person name="Castinel A."/>
            <person name="Donnadieu C."/>
            <person name="Desvignes T."/>
            <person name="Floi Bucao C."/>
            <person name="Jouanno E."/>
            <person name="Wen M."/>
            <person name="Mejri S."/>
            <person name="Dirks R."/>
            <person name="Jansen H."/>
            <person name="Henkel C."/>
            <person name="Chen W.J."/>
            <person name="Zahm M."/>
            <person name="Cabau C."/>
            <person name="Klopp C."/>
            <person name="Thompson A.W."/>
            <person name="Robinson-Rechavi M."/>
            <person name="Braasch I."/>
            <person name="Lecointre G."/>
            <person name="Bobe J."/>
            <person name="Postlethwait J.H."/>
            <person name="Berthelot C."/>
            <person name="Roest Crollius H."/>
            <person name="Guiguen Y."/>
        </authorList>
    </citation>
    <scope>NUCLEOTIDE SEQUENCE</scope>
    <source>
        <strain evidence="1">WJC10195</strain>
    </source>
</reference>
<dbReference type="EMBL" id="JAINUF010000046">
    <property type="protein sequence ID" value="KAJ8332073.1"/>
    <property type="molecule type" value="Genomic_DNA"/>
</dbReference>
<comment type="caution">
    <text evidence="1">The sequence shown here is derived from an EMBL/GenBank/DDBJ whole genome shotgun (WGS) entry which is preliminary data.</text>
</comment>
<gene>
    <name evidence="1" type="ORF">SKAU_G00429330</name>
</gene>
<accession>A0A9Q1E4J5</accession>
<evidence type="ECO:0000313" key="2">
    <source>
        <dbReference type="Proteomes" id="UP001152622"/>
    </source>
</evidence>
<proteinExistence type="predicted"/>
<keyword evidence="2" id="KW-1185">Reference proteome</keyword>
<organism evidence="1 2">
    <name type="scientific">Synaphobranchus kaupii</name>
    <name type="common">Kaup's arrowtooth eel</name>
    <dbReference type="NCBI Taxonomy" id="118154"/>
    <lineage>
        <taxon>Eukaryota</taxon>
        <taxon>Metazoa</taxon>
        <taxon>Chordata</taxon>
        <taxon>Craniata</taxon>
        <taxon>Vertebrata</taxon>
        <taxon>Euteleostomi</taxon>
        <taxon>Actinopterygii</taxon>
        <taxon>Neopterygii</taxon>
        <taxon>Teleostei</taxon>
        <taxon>Anguilliformes</taxon>
        <taxon>Synaphobranchidae</taxon>
        <taxon>Synaphobranchus</taxon>
    </lineage>
</organism>
<dbReference type="Proteomes" id="UP001152622">
    <property type="component" value="Unassembled WGS sequence"/>
</dbReference>
<protein>
    <submittedName>
        <fullName evidence="1">Uncharacterized protein</fullName>
    </submittedName>
</protein>